<gene>
    <name evidence="2" type="ORF">PCA31118_04678</name>
</gene>
<feature type="region of interest" description="Disordered" evidence="1">
    <location>
        <begin position="48"/>
        <end position="70"/>
    </location>
</feature>
<accession>A0A5E5ANJ1</accession>
<keyword evidence="3" id="KW-1185">Reference proteome</keyword>
<reference evidence="2 3" key="1">
    <citation type="submission" date="2019-08" db="EMBL/GenBank/DDBJ databases">
        <authorList>
            <person name="Peeters C."/>
        </authorList>
    </citation>
    <scope>NUCLEOTIDE SEQUENCE [LARGE SCALE GENOMIC DNA]</scope>
    <source>
        <strain evidence="2 3">LMG 31118</strain>
    </source>
</reference>
<dbReference type="Proteomes" id="UP000414136">
    <property type="component" value="Unassembled WGS sequence"/>
</dbReference>
<protein>
    <submittedName>
        <fullName evidence="2">Uncharacterized protein</fullName>
    </submittedName>
</protein>
<organism evidence="2 3">
    <name type="scientific">Pandoraea captiosa</name>
    <dbReference type="NCBI Taxonomy" id="2508302"/>
    <lineage>
        <taxon>Bacteria</taxon>
        <taxon>Pseudomonadati</taxon>
        <taxon>Pseudomonadota</taxon>
        <taxon>Betaproteobacteria</taxon>
        <taxon>Burkholderiales</taxon>
        <taxon>Burkholderiaceae</taxon>
        <taxon>Pandoraea</taxon>
    </lineage>
</organism>
<evidence type="ECO:0000313" key="2">
    <source>
        <dbReference type="EMBL" id="VVE74093.1"/>
    </source>
</evidence>
<evidence type="ECO:0000313" key="3">
    <source>
        <dbReference type="Proteomes" id="UP000414136"/>
    </source>
</evidence>
<dbReference type="EMBL" id="CABPSQ010000013">
    <property type="protein sequence ID" value="VVE74093.1"/>
    <property type="molecule type" value="Genomic_DNA"/>
</dbReference>
<name>A0A5E5ANJ1_9BURK</name>
<sequence length="70" mass="7648">MTDTKNTCFSPEAIRIECLRLANIPGRDTALIVKRAEEFERFVVGPVTQQPAATPVSTDKATAKPRSKSS</sequence>
<dbReference type="AlphaFoldDB" id="A0A5E5ANJ1"/>
<proteinExistence type="predicted"/>
<feature type="compositionally biased region" description="Polar residues" evidence="1">
    <location>
        <begin position="48"/>
        <end position="60"/>
    </location>
</feature>
<evidence type="ECO:0000256" key="1">
    <source>
        <dbReference type="SAM" id="MobiDB-lite"/>
    </source>
</evidence>